<proteinExistence type="predicted"/>
<dbReference type="Proteomes" id="UP001303046">
    <property type="component" value="Unassembled WGS sequence"/>
</dbReference>
<reference evidence="1 2" key="1">
    <citation type="submission" date="2023-08" db="EMBL/GenBank/DDBJ databases">
        <title>A Necator americanus chromosomal reference genome.</title>
        <authorList>
            <person name="Ilik V."/>
            <person name="Petrzelkova K.J."/>
            <person name="Pardy F."/>
            <person name="Fuh T."/>
            <person name="Niatou-Singa F.S."/>
            <person name="Gouil Q."/>
            <person name="Baker L."/>
            <person name="Ritchie M.E."/>
            <person name="Jex A.R."/>
            <person name="Gazzola D."/>
            <person name="Li H."/>
            <person name="Toshio Fujiwara R."/>
            <person name="Zhan B."/>
            <person name="Aroian R.V."/>
            <person name="Pafco B."/>
            <person name="Schwarz E.M."/>
        </authorList>
    </citation>
    <scope>NUCLEOTIDE SEQUENCE [LARGE SCALE GENOMIC DNA]</scope>
    <source>
        <strain evidence="1 2">Aroian</strain>
        <tissue evidence="1">Whole animal</tissue>
    </source>
</reference>
<comment type="caution">
    <text evidence="1">The sequence shown here is derived from an EMBL/GenBank/DDBJ whole genome shotgun (WGS) entry which is preliminary data.</text>
</comment>
<name>A0ABR1CFL3_NECAM</name>
<accession>A0ABR1CFL3</accession>
<protein>
    <submittedName>
        <fullName evidence="1">Uncharacterized protein</fullName>
    </submittedName>
</protein>
<evidence type="ECO:0000313" key="1">
    <source>
        <dbReference type="EMBL" id="KAK6737241.1"/>
    </source>
</evidence>
<organism evidence="1 2">
    <name type="scientific">Necator americanus</name>
    <name type="common">Human hookworm</name>
    <dbReference type="NCBI Taxonomy" id="51031"/>
    <lineage>
        <taxon>Eukaryota</taxon>
        <taxon>Metazoa</taxon>
        <taxon>Ecdysozoa</taxon>
        <taxon>Nematoda</taxon>
        <taxon>Chromadorea</taxon>
        <taxon>Rhabditida</taxon>
        <taxon>Rhabditina</taxon>
        <taxon>Rhabditomorpha</taxon>
        <taxon>Strongyloidea</taxon>
        <taxon>Ancylostomatidae</taxon>
        <taxon>Bunostominae</taxon>
        <taxon>Necator</taxon>
    </lineage>
</organism>
<evidence type="ECO:0000313" key="2">
    <source>
        <dbReference type="Proteomes" id="UP001303046"/>
    </source>
</evidence>
<sequence>MQSHCELAEHAHQQHAEDAKEFVVEAITFRTASLRNIASKCWGDPGRLHTLDTVSIQLMPTRDLMASSSTGQHETPAEMYSCWMYGQRALWVDDAFNLTSYLLRLTTVIVADERD</sequence>
<keyword evidence="2" id="KW-1185">Reference proteome</keyword>
<dbReference type="EMBL" id="JAVFWL010000002">
    <property type="protein sequence ID" value="KAK6737241.1"/>
    <property type="molecule type" value="Genomic_DNA"/>
</dbReference>
<gene>
    <name evidence="1" type="primary">Necator_chrII.g7542</name>
    <name evidence="1" type="ORF">RB195_019748</name>
</gene>